<organism evidence="3 4">
    <name type="scientific">Eiseniibacteriota bacterium</name>
    <dbReference type="NCBI Taxonomy" id="2212470"/>
    <lineage>
        <taxon>Bacteria</taxon>
        <taxon>Candidatus Eiseniibacteriota</taxon>
    </lineage>
</organism>
<feature type="transmembrane region" description="Helical" evidence="1">
    <location>
        <begin position="126"/>
        <end position="151"/>
    </location>
</feature>
<dbReference type="EMBL" id="VBOZ01000017">
    <property type="protein sequence ID" value="TMQ64668.1"/>
    <property type="molecule type" value="Genomic_DNA"/>
</dbReference>
<evidence type="ECO:0000256" key="1">
    <source>
        <dbReference type="SAM" id="Phobius"/>
    </source>
</evidence>
<evidence type="ECO:0000313" key="4">
    <source>
        <dbReference type="Proteomes" id="UP000317691"/>
    </source>
</evidence>
<comment type="caution">
    <text evidence="3">The sequence shown here is derived from an EMBL/GenBank/DDBJ whole genome shotgun (WGS) entry which is preliminary data.</text>
</comment>
<dbReference type="PANTHER" id="PTHR36305:SF1">
    <property type="entry name" value="PHOSPHATIDYLGLYCEROPHOSPHATASE A"/>
    <property type="match status" value="1"/>
</dbReference>
<reference evidence="3 4" key="1">
    <citation type="journal article" date="2019" name="Nat. Microbiol.">
        <title>Mediterranean grassland soil C-N compound turnover is dependent on rainfall and depth, and is mediated by genomically divergent microorganisms.</title>
        <authorList>
            <person name="Diamond S."/>
            <person name="Andeer P.F."/>
            <person name="Li Z."/>
            <person name="Crits-Christoph A."/>
            <person name="Burstein D."/>
            <person name="Anantharaman K."/>
            <person name="Lane K.R."/>
            <person name="Thomas B.C."/>
            <person name="Pan C."/>
            <person name="Northen T.R."/>
            <person name="Banfield J.F."/>
        </authorList>
    </citation>
    <scope>NUCLEOTIDE SEQUENCE [LARGE SCALE GENOMIC DNA]</scope>
    <source>
        <strain evidence="3">WS_9</strain>
    </source>
</reference>
<feature type="transmembrane region" description="Helical" evidence="1">
    <location>
        <begin position="42"/>
        <end position="61"/>
    </location>
</feature>
<dbReference type="GO" id="GO:0008962">
    <property type="term" value="F:phosphatidylglycerophosphatase activity"/>
    <property type="evidence" value="ECO:0007669"/>
    <property type="project" value="InterPro"/>
</dbReference>
<gene>
    <name evidence="3" type="ORF">E6K79_06405</name>
</gene>
<dbReference type="InterPro" id="IPR026037">
    <property type="entry name" value="PgpA"/>
</dbReference>
<evidence type="ECO:0000259" key="2">
    <source>
        <dbReference type="Pfam" id="PF04608"/>
    </source>
</evidence>
<dbReference type="GO" id="GO:0006629">
    <property type="term" value="P:lipid metabolic process"/>
    <property type="evidence" value="ECO:0007669"/>
    <property type="project" value="InterPro"/>
</dbReference>
<keyword evidence="1" id="KW-0472">Membrane</keyword>
<protein>
    <submittedName>
        <fullName evidence="3">Phosphatidylglycerophosphatase A</fullName>
    </submittedName>
</protein>
<feature type="domain" description="YutG/PgpA" evidence="2">
    <location>
        <begin position="8"/>
        <end position="147"/>
    </location>
</feature>
<dbReference type="SUPFAM" id="SSF101307">
    <property type="entry name" value="YutG-like"/>
    <property type="match status" value="1"/>
</dbReference>
<sequence length="152" mass="16157">MRRLAVLLATGFGVGYIPLAPASWASLGTALCLLPFLPRFDPWILGAVILAVTALGVWAAGEAERPLGRDAGPIVIDEIAGMLLAVWAVPLGSRPLVMLALAFVLFRCLDVWKPFPIRQSQHLPGGWGVMVDDILAAAVTNLLLRAAALVVR</sequence>
<keyword evidence="1" id="KW-0812">Transmembrane</keyword>
<keyword evidence="1" id="KW-1133">Transmembrane helix</keyword>
<name>A0A538TM28_UNCEI</name>
<dbReference type="AlphaFoldDB" id="A0A538TM28"/>
<dbReference type="Pfam" id="PF04608">
    <property type="entry name" value="PgpA"/>
    <property type="match status" value="1"/>
</dbReference>
<dbReference type="Proteomes" id="UP000317691">
    <property type="component" value="Unassembled WGS sequence"/>
</dbReference>
<feature type="transmembrane region" description="Helical" evidence="1">
    <location>
        <begin position="82"/>
        <end position="106"/>
    </location>
</feature>
<dbReference type="PIRSF" id="PIRSF006162">
    <property type="entry name" value="PgpA"/>
    <property type="match status" value="1"/>
</dbReference>
<dbReference type="CDD" id="cd06971">
    <property type="entry name" value="PgpA"/>
    <property type="match status" value="1"/>
</dbReference>
<accession>A0A538TM28</accession>
<evidence type="ECO:0000313" key="3">
    <source>
        <dbReference type="EMBL" id="TMQ64668.1"/>
    </source>
</evidence>
<dbReference type="InterPro" id="IPR007686">
    <property type="entry name" value="YutG/PgpA"/>
</dbReference>
<dbReference type="InterPro" id="IPR036681">
    <property type="entry name" value="PgpA-like_sf"/>
</dbReference>
<proteinExistence type="predicted"/>
<dbReference type="PANTHER" id="PTHR36305">
    <property type="entry name" value="PHOSPHATIDYLGLYCEROPHOSPHATASE A"/>
    <property type="match status" value="1"/>
</dbReference>